<comment type="subcellular location">
    <subcellularLocation>
        <location evidence="1 9">Cytoplasm</location>
    </subcellularLocation>
</comment>
<dbReference type="Proteomes" id="UP000179237">
    <property type="component" value="Unassembled WGS sequence"/>
</dbReference>
<gene>
    <name evidence="13" type="ORF">A2572_00775</name>
</gene>
<dbReference type="InterPro" id="IPR022637">
    <property type="entry name" value="DNA_polIII_beta_cen"/>
</dbReference>
<keyword evidence="4 9" id="KW-0808">Transferase</keyword>
<sequence length="369" mass="41231">MKFEVSSVELKRALGVVFKGISNKPHLPILSGLLIRVKNNVTSLTATDLEISFWMEIEATVKEEGEVVVPARLFYDLVSTLEEGRINIEVSELKMKILAKGVDTEILCQSADDYPVIPTSNTKGITINSSEFRKKIDKVIMSSAKDDTRPILTGILFKITGKDITFVATDGFRLSVNVMELKANGESTEEKVIIPSRSLGELLKVISELTAESFRVEIDKHSKQVIFVFSGMEMSSRILDGEFPPYQQIIPNTYTTKISLDKQSLVSAVKRASLFARESANVIRVKVEDKLLVSAENSQIGSNVTEIEGKIEGEKINVAFNAKYLLDFLPVVESDFVEWETEGELKPSVFRDSKDEKWLQVVMPIRTQS</sequence>
<reference evidence="13 14" key="1">
    <citation type="journal article" date="2016" name="Nat. Commun.">
        <title>Thousands of microbial genomes shed light on interconnected biogeochemical processes in an aquifer system.</title>
        <authorList>
            <person name="Anantharaman K."/>
            <person name="Brown C.T."/>
            <person name="Hug L.A."/>
            <person name="Sharon I."/>
            <person name="Castelle C.J."/>
            <person name="Probst A.J."/>
            <person name="Thomas B.C."/>
            <person name="Singh A."/>
            <person name="Wilkins M.J."/>
            <person name="Karaoz U."/>
            <person name="Brodie E.L."/>
            <person name="Williams K.H."/>
            <person name="Hubbard S.S."/>
            <person name="Banfield J.F."/>
        </authorList>
    </citation>
    <scope>NUCLEOTIDE SEQUENCE [LARGE SCALE GENOMIC DNA]</scope>
</reference>
<dbReference type="SMART" id="SM00480">
    <property type="entry name" value="POL3Bc"/>
    <property type="match status" value="1"/>
</dbReference>
<evidence type="ECO:0000256" key="3">
    <source>
        <dbReference type="ARBA" id="ARBA00022490"/>
    </source>
</evidence>
<evidence type="ECO:0000256" key="2">
    <source>
        <dbReference type="ARBA" id="ARBA00010752"/>
    </source>
</evidence>
<evidence type="ECO:0000256" key="8">
    <source>
        <dbReference type="ARBA" id="ARBA00023125"/>
    </source>
</evidence>
<dbReference type="Pfam" id="PF02767">
    <property type="entry name" value="DNA_pol3_beta_2"/>
    <property type="match status" value="1"/>
</dbReference>
<evidence type="ECO:0000256" key="4">
    <source>
        <dbReference type="ARBA" id="ARBA00022679"/>
    </source>
</evidence>
<keyword evidence="6 9" id="KW-0235">DNA replication</keyword>
<organism evidence="13 14">
    <name type="scientific">Candidatus Collierbacteria bacterium RIFOXYD1_FULL_40_9</name>
    <dbReference type="NCBI Taxonomy" id="1817731"/>
    <lineage>
        <taxon>Bacteria</taxon>
        <taxon>Candidatus Collieribacteriota</taxon>
    </lineage>
</organism>
<dbReference type="InterPro" id="IPR001001">
    <property type="entry name" value="DNA_polIII_beta"/>
</dbReference>
<proteinExistence type="inferred from homology"/>
<dbReference type="Gene3D" id="3.10.150.10">
    <property type="entry name" value="DNA Polymerase III, subunit A, domain 2"/>
    <property type="match status" value="1"/>
</dbReference>
<evidence type="ECO:0000259" key="11">
    <source>
        <dbReference type="Pfam" id="PF02767"/>
    </source>
</evidence>
<dbReference type="PIRSF" id="PIRSF000804">
    <property type="entry name" value="DNA_pol_III_b"/>
    <property type="match status" value="1"/>
</dbReference>
<keyword evidence="5 9" id="KW-0548">Nucleotidyltransferase</keyword>
<protein>
    <recommendedName>
        <fullName evidence="9">Beta sliding clamp</fullName>
    </recommendedName>
</protein>
<comment type="subunit">
    <text evidence="9">Forms a ring-shaped head-to-tail homodimer around DNA.</text>
</comment>
<dbReference type="Pfam" id="PF00712">
    <property type="entry name" value="DNA_pol3_beta"/>
    <property type="match status" value="1"/>
</dbReference>
<dbReference type="InterPro" id="IPR022634">
    <property type="entry name" value="DNA_polIII_beta_N"/>
</dbReference>
<dbReference type="InterPro" id="IPR022635">
    <property type="entry name" value="DNA_polIII_beta_C"/>
</dbReference>
<comment type="caution">
    <text evidence="13">The sequence shown here is derived from an EMBL/GenBank/DDBJ whole genome shotgun (WGS) entry which is preliminary data.</text>
</comment>
<feature type="domain" description="DNA polymerase III beta sliding clamp N-terminal" evidence="10">
    <location>
        <begin position="1"/>
        <end position="118"/>
    </location>
</feature>
<evidence type="ECO:0000256" key="9">
    <source>
        <dbReference type="PIRNR" id="PIRNR000804"/>
    </source>
</evidence>
<evidence type="ECO:0000313" key="14">
    <source>
        <dbReference type="Proteomes" id="UP000179237"/>
    </source>
</evidence>
<dbReference type="SUPFAM" id="SSF55979">
    <property type="entry name" value="DNA clamp"/>
    <property type="match status" value="3"/>
</dbReference>
<comment type="function">
    <text evidence="9">Confers DNA tethering and processivity to DNA polymerases and other proteins. Acts as a clamp, forming a ring around DNA (a reaction catalyzed by the clamp-loading complex) which diffuses in an ATP-independent manner freely and bidirectionally along dsDNA. Initially characterized for its ability to contact the catalytic subunit of DNA polymerase III (Pol III), a complex, multichain enzyme responsible for most of the replicative synthesis in bacteria; Pol III exhibits 3'-5' exonuclease proofreading activity. The beta chain is required for initiation of replication as well as for processivity of DNA replication.</text>
</comment>
<dbReference type="AlphaFoldDB" id="A0A1F5FVU8"/>
<dbReference type="GO" id="GO:0005737">
    <property type="term" value="C:cytoplasm"/>
    <property type="evidence" value="ECO:0007669"/>
    <property type="project" value="UniProtKB-SubCell"/>
</dbReference>
<dbReference type="EMBL" id="MFAQ01000009">
    <property type="protein sequence ID" value="OGD83740.1"/>
    <property type="molecule type" value="Genomic_DNA"/>
</dbReference>
<evidence type="ECO:0000256" key="6">
    <source>
        <dbReference type="ARBA" id="ARBA00022705"/>
    </source>
</evidence>
<dbReference type="GO" id="GO:0003887">
    <property type="term" value="F:DNA-directed DNA polymerase activity"/>
    <property type="evidence" value="ECO:0007669"/>
    <property type="project" value="UniProtKB-UniRule"/>
</dbReference>
<dbReference type="GO" id="GO:0009360">
    <property type="term" value="C:DNA polymerase III complex"/>
    <property type="evidence" value="ECO:0007669"/>
    <property type="project" value="InterPro"/>
</dbReference>
<name>A0A1F5FVU8_9BACT</name>
<feature type="domain" description="DNA polymerase III beta sliding clamp C-terminal" evidence="12">
    <location>
        <begin position="248"/>
        <end position="366"/>
    </location>
</feature>
<accession>A0A1F5FVU8</accession>
<evidence type="ECO:0000313" key="13">
    <source>
        <dbReference type="EMBL" id="OGD83740.1"/>
    </source>
</evidence>
<evidence type="ECO:0000256" key="5">
    <source>
        <dbReference type="ARBA" id="ARBA00022695"/>
    </source>
</evidence>
<evidence type="ECO:0000256" key="1">
    <source>
        <dbReference type="ARBA" id="ARBA00004496"/>
    </source>
</evidence>
<dbReference type="PANTHER" id="PTHR30478">
    <property type="entry name" value="DNA POLYMERASE III SUBUNIT BETA"/>
    <property type="match status" value="1"/>
</dbReference>
<feature type="domain" description="DNA polymerase III beta sliding clamp central" evidence="11">
    <location>
        <begin position="126"/>
        <end position="244"/>
    </location>
</feature>
<keyword evidence="3 9" id="KW-0963">Cytoplasm</keyword>
<dbReference type="PANTHER" id="PTHR30478:SF0">
    <property type="entry name" value="BETA SLIDING CLAMP"/>
    <property type="match status" value="1"/>
</dbReference>
<dbReference type="InterPro" id="IPR046938">
    <property type="entry name" value="DNA_clamp_sf"/>
</dbReference>
<keyword evidence="8" id="KW-0238">DNA-binding</keyword>
<dbReference type="GO" id="GO:0006271">
    <property type="term" value="P:DNA strand elongation involved in DNA replication"/>
    <property type="evidence" value="ECO:0007669"/>
    <property type="project" value="TreeGrafter"/>
</dbReference>
<keyword evidence="7 9" id="KW-0239">DNA-directed DNA polymerase</keyword>
<dbReference type="Pfam" id="PF02768">
    <property type="entry name" value="DNA_pol3_beta_3"/>
    <property type="match status" value="1"/>
</dbReference>
<evidence type="ECO:0000259" key="10">
    <source>
        <dbReference type="Pfam" id="PF00712"/>
    </source>
</evidence>
<dbReference type="GO" id="GO:0003677">
    <property type="term" value="F:DNA binding"/>
    <property type="evidence" value="ECO:0007669"/>
    <property type="project" value="UniProtKB-UniRule"/>
</dbReference>
<dbReference type="GO" id="GO:0008408">
    <property type="term" value="F:3'-5' exonuclease activity"/>
    <property type="evidence" value="ECO:0007669"/>
    <property type="project" value="InterPro"/>
</dbReference>
<dbReference type="Gene3D" id="3.70.10.10">
    <property type="match status" value="1"/>
</dbReference>
<dbReference type="NCBIfam" id="TIGR00663">
    <property type="entry name" value="dnan"/>
    <property type="match status" value="1"/>
</dbReference>
<evidence type="ECO:0000256" key="7">
    <source>
        <dbReference type="ARBA" id="ARBA00022932"/>
    </source>
</evidence>
<dbReference type="CDD" id="cd00140">
    <property type="entry name" value="beta_clamp"/>
    <property type="match status" value="1"/>
</dbReference>
<comment type="similarity">
    <text evidence="2 9">Belongs to the beta sliding clamp family.</text>
</comment>
<evidence type="ECO:0000259" key="12">
    <source>
        <dbReference type="Pfam" id="PF02768"/>
    </source>
</evidence>